<dbReference type="InterPro" id="IPR023214">
    <property type="entry name" value="HAD_sf"/>
</dbReference>
<dbReference type="GO" id="GO:0005829">
    <property type="term" value="C:cytosol"/>
    <property type="evidence" value="ECO:0007669"/>
    <property type="project" value="TreeGrafter"/>
</dbReference>
<dbReference type="InterPro" id="IPR006439">
    <property type="entry name" value="HAD-SF_hydro_IA"/>
</dbReference>
<comment type="caution">
    <text evidence="1">The sequence shown here is derived from an EMBL/GenBank/DDBJ whole genome shotgun (WGS) entry which is preliminary data.</text>
</comment>
<evidence type="ECO:0000313" key="2">
    <source>
        <dbReference type="Proteomes" id="UP000264036"/>
    </source>
</evidence>
<dbReference type="SUPFAM" id="SSF56784">
    <property type="entry name" value="HAD-like"/>
    <property type="match status" value="1"/>
</dbReference>
<protein>
    <submittedName>
        <fullName evidence="1">HAD family hydrolase</fullName>
    </submittedName>
</protein>
<dbReference type="GO" id="GO:0006281">
    <property type="term" value="P:DNA repair"/>
    <property type="evidence" value="ECO:0007669"/>
    <property type="project" value="TreeGrafter"/>
</dbReference>
<dbReference type="Pfam" id="PF13419">
    <property type="entry name" value="HAD_2"/>
    <property type="match status" value="1"/>
</dbReference>
<dbReference type="NCBIfam" id="TIGR01549">
    <property type="entry name" value="HAD-SF-IA-v1"/>
    <property type="match status" value="1"/>
</dbReference>
<dbReference type="AlphaFoldDB" id="A0A356LJT0"/>
<dbReference type="InterPro" id="IPR036412">
    <property type="entry name" value="HAD-like_sf"/>
</dbReference>
<organism evidence="1 2">
    <name type="scientific">Advenella kashmirensis</name>
    <dbReference type="NCBI Taxonomy" id="310575"/>
    <lineage>
        <taxon>Bacteria</taxon>
        <taxon>Pseudomonadati</taxon>
        <taxon>Pseudomonadota</taxon>
        <taxon>Betaproteobacteria</taxon>
        <taxon>Burkholderiales</taxon>
        <taxon>Alcaligenaceae</taxon>
    </lineage>
</organism>
<dbReference type="PANTHER" id="PTHR43434">
    <property type="entry name" value="PHOSPHOGLYCOLATE PHOSPHATASE"/>
    <property type="match status" value="1"/>
</dbReference>
<gene>
    <name evidence="1" type="ORF">DD666_17915</name>
</gene>
<dbReference type="SFLD" id="SFLDG01129">
    <property type="entry name" value="C1.5:_HAD__Beta-PGM__Phosphata"/>
    <property type="match status" value="1"/>
</dbReference>
<dbReference type="Gene3D" id="3.40.50.1000">
    <property type="entry name" value="HAD superfamily/HAD-like"/>
    <property type="match status" value="1"/>
</dbReference>
<dbReference type="PANTHER" id="PTHR43434:SF13">
    <property type="entry name" value="PHOSPHOGLYCOLATE PHOSPHATASE"/>
    <property type="match status" value="1"/>
</dbReference>
<dbReference type="InterPro" id="IPR041492">
    <property type="entry name" value="HAD_2"/>
</dbReference>
<keyword evidence="1" id="KW-0378">Hydrolase</keyword>
<dbReference type="Gene3D" id="1.10.150.240">
    <property type="entry name" value="Putative phosphatase, domain 2"/>
    <property type="match status" value="1"/>
</dbReference>
<dbReference type="SFLD" id="SFLDS00003">
    <property type="entry name" value="Haloacid_Dehalogenase"/>
    <property type="match status" value="1"/>
</dbReference>
<reference evidence="1 2" key="1">
    <citation type="journal article" date="2018" name="Nat. Biotechnol.">
        <title>A standardized bacterial taxonomy based on genome phylogeny substantially revises the tree of life.</title>
        <authorList>
            <person name="Parks D.H."/>
            <person name="Chuvochina M."/>
            <person name="Waite D.W."/>
            <person name="Rinke C."/>
            <person name="Skarshewski A."/>
            <person name="Chaumeil P.A."/>
            <person name="Hugenholtz P."/>
        </authorList>
    </citation>
    <scope>NUCLEOTIDE SEQUENCE [LARGE SCALE GENOMIC DNA]</scope>
    <source>
        <strain evidence="1">UBA10707</strain>
    </source>
</reference>
<evidence type="ECO:0000313" key="1">
    <source>
        <dbReference type="EMBL" id="HBP31270.1"/>
    </source>
</evidence>
<accession>A0A356LJT0</accession>
<dbReference type="EMBL" id="DOEK01000037">
    <property type="protein sequence ID" value="HBP31270.1"/>
    <property type="molecule type" value="Genomic_DNA"/>
</dbReference>
<name>A0A356LJT0_9BURK</name>
<dbReference type="InterPro" id="IPR050155">
    <property type="entry name" value="HAD-like_hydrolase_sf"/>
</dbReference>
<dbReference type="Proteomes" id="UP000264036">
    <property type="component" value="Unassembled WGS sequence"/>
</dbReference>
<dbReference type="InterPro" id="IPR023198">
    <property type="entry name" value="PGP-like_dom2"/>
</dbReference>
<sequence length="212" mass="23816">MKSLPYQLLAFDFDGTLADTLPWFDTVLASVAQKYGFRNPAEDEKEQLRHRDVRHILSTLDIPFWKAPAILMEFRQRMQEASPDVHLFEGIEQALAALKHAGYQIAVLSSNSEINVRRTLGRATEFIDQYRCGSDLFGKASRLKTLYRQTGCTPETCLLIGDEIRDIDAARESGCHAASVAWGYNHPEVLSAKGPQFLFCTPDDIQAQLLPA</sequence>
<dbReference type="GO" id="GO:0008967">
    <property type="term" value="F:phosphoglycolate phosphatase activity"/>
    <property type="evidence" value="ECO:0007669"/>
    <property type="project" value="TreeGrafter"/>
</dbReference>
<proteinExistence type="predicted"/>